<dbReference type="Proteomes" id="UP001379533">
    <property type="component" value="Chromosome"/>
</dbReference>
<evidence type="ECO:0000256" key="1">
    <source>
        <dbReference type="SAM" id="MobiDB-lite"/>
    </source>
</evidence>
<feature type="compositionally biased region" description="Low complexity" evidence="1">
    <location>
        <begin position="58"/>
        <end position="86"/>
    </location>
</feature>
<accession>A0ABZ2K3D9</accession>
<organism evidence="3 4">
    <name type="scientific">Pendulispora brunnea</name>
    <dbReference type="NCBI Taxonomy" id="2905690"/>
    <lineage>
        <taxon>Bacteria</taxon>
        <taxon>Pseudomonadati</taxon>
        <taxon>Myxococcota</taxon>
        <taxon>Myxococcia</taxon>
        <taxon>Myxococcales</taxon>
        <taxon>Sorangiineae</taxon>
        <taxon>Pendulisporaceae</taxon>
        <taxon>Pendulispora</taxon>
    </lineage>
</organism>
<name>A0ABZ2K3D9_9BACT</name>
<evidence type="ECO:0000313" key="4">
    <source>
        <dbReference type="Proteomes" id="UP001379533"/>
    </source>
</evidence>
<keyword evidence="4" id="KW-1185">Reference proteome</keyword>
<evidence type="ECO:0000313" key="3">
    <source>
        <dbReference type="EMBL" id="WXA90876.1"/>
    </source>
</evidence>
<evidence type="ECO:0000256" key="2">
    <source>
        <dbReference type="SAM" id="SignalP"/>
    </source>
</evidence>
<feature type="region of interest" description="Disordered" evidence="1">
    <location>
        <begin position="23"/>
        <end position="95"/>
    </location>
</feature>
<feature type="signal peptide" evidence="2">
    <location>
        <begin position="1"/>
        <end position="25"/>
    </location>
</feature>
<gene>
    <name evidence="3" type="ORF">LZC95_31030</name>
</gene>
<protein>
    <recommendedName>
        <fullName evidence="5">Porin</fullName>
    </recommendedName>
</protein>
<dbReference type="RefSeq" id="WP_394841496.1">
    <property type="nucleotide sequence ID" value="NZ_CP089982.1"/>
</dbReference>
<dbReference type="EMBL" id="CP089982">
    <property type="protein sequence ID" value="WXA90876.1"/>
    <property type="molecule type" value="Genomic_DNA"/>
</dbReference>
<sequence>MPQKRSLVFLAVLGAIGIHSATAFAQSSPRGSVPEHPTNGKQEDSAAQPAPAAPTPSGPTATTPATGTAAPTTPSAAPSAGTAPPGDEGDDLSMTFHSSRTADMQQFAEGSLQEIHIGTAKPRFALNLFGDMSFGVANRAEGNVRPDAAFAVGVFDMLFNGELDGKILATTEVTFQYDQNTPLAELERLHLRWKPVKEFFVEAGRFHTDLGYWNVAYHHGKWLQLSIERPRVILLHGGLVPTHWIGAQAGLNIPVGSANVALVGSVGSSRDPLPENGASHNAHGTAFTPVNAGHFKAELAGLGLKDLRLGVSGVYSRIRAEPSTVRPGLPDTPMDEFIGNAYIAYPSLPFTLITEGYVIEHRVSSGALSSGLAGAKWRTYAAFAMIGYTIGRVTPYIKGEYTYSKKNVDQADAFYIPAPTSPNPPTVTLDVVEGTVGTRIDTSTWSALKLEYRITGGTGTRLEYDQARNKLDTPVIHTVTANWSFGI</sequence>
<proteinExistence type="predicted"/>
<reference evidence="3 4" key="1">
    <citation type="submission" date="2021-12" db="EMBL/GenBank/DDBJ databases">
        <title>Discovery of the Pendulisporaceae a myxobacterial family with distinct sporulation behavior and unique specialized metabolism.</title>
        <authorList>
            <person name="Garcia R."/>
            <person name="Popoff A."/>
            <person name="Bader C.D."/>
            <person name="Loehr J."/>
            <person name="Walesch S."/>
            <person name="Walt C."/>
            <person name="Boldt J."/>
            <person name="Bunk B."/>
            <person name="Haeckl F.J.F.P.J."/>
            <person name="Gunesch A.P."/>
            <person name="Birkelbach J."/>
            <person name="Nuebel U."/>
            <person name="Pietschmann T."/>
            <person name="Bach T."/>
            <person name="Mueller R."/>
        </authorList>
    </citation>
    <scope>NUCLEOTIDE SEQUENCE [LARGE SCALE GENOMIC DNA]</scope>
    <source>
        <strain evidence="3 4">MSr12523</strain>
    </source>
</reference>
<evidence type="ECO:0008006" key="5">
    <source>
        <dbReference type="Google" id="ProtNLM"/>
    </source>
</evidence>
<feature type="chain" id="PRO_5046842723" description="Porin" evidence="2">
    <location>
        <begin position="26"/>
        <end position="487"/>
    </location>
</feature>
<keyword evidence="2" id="KW-0732">Signal</keyword>